<dbReference type="PANTHER" id="PTHR22939">
    <property type="entry name" value="SERINE PROTEASE FAMILY S1C HTRA-RELATED"/>
    <property type="match status" value="1"/>
</dbReference>
<accession>A0ABV4CVW1</accession>
<dbReference type="PRINTS" id="PR00834">
    <property type="entry name" value="PROTEASES2C"/>
</dbReference>
<proteinExistence type="predicted"/>
<gene>
    <name evidence="1" type="ORF">AAK873_01250</name>
</gene>
<dbReference type="PANTHER" id="PTHR22939:SF129">
    <property type="entry name" value="SERINE PROTEASE HTRA2, MITOCHONDRIAL"/>
    <property type="match status" value="1"/>
</dbReference>
<dbReference type="EMBL" id="JBCLPP010000002">
    <property type="protein sequence ID" value="MEY8244239.1"/>
    <property type="molecule type" value="Genomic_DNA"/>
</dbReference>
<dbReference type="InterPro" id="IPR001940">
    <property type="entry name" value="Peptidase_S1C"/>
</dbReference>
<evidence type="ECO:0000313" key="1">
    <source>
        <dbReference type="EMBL" id="MEY8244239.1"/>
    </source>
</evidence>
<keyword evidence="2" id="KW-1185">Reference proteome</keyword>
<dbReference type="SUPFAM" id="SSF50494">
    <property type="entry name" value="Trypsin-like serine proteases"/>
    <property type="match status" value="1"/>
</dbReference>
<organism evidence="1 2">
    <name type="scientific">Heminiphilus faecis</name>
    <dbReference type="NCBI Taxonomy" id="2601703"/>
    <lineage>
        <taxon>Bacteria</taxon>
        <taxon>Pseudomonadati</taxon>
        <taxon>Bacteroidota</taxon>
        <taxon>Bacteroidia</taxon>
        <taxon>Bacteroidales</taxon>
        <taxon>Muribaculaceae</taxon>
        <taxon>Heminiphilus</taxon>
    </lineage>
</organism>
<dbReference type="InterPro" id="IPR009003">
    <property type="entry name" value="Peptidase_S1_PA"/>
</dbReference>
<sequence>MNKDIFDTVYKVNHSGGSGSCFYLRDLNLFVTNNHVVDGHHEVALLDNNRTQHYARVVLVNPDVDIALLATDDDFKHLPLLSLAADDSLQISDKVHVAGYPYGMPFTLTEGTVSSPKQLMDGQYFVQTDAAVNPGNSGGPVFNGEGEVVGITVSKFTDADNMGFAIPVNRLREMLVNIGDEIDRETFKVMCRGCDCLISEKENTKYCPNCGSKLPDGIFDEIPLGPLAVLCETALKRLGINPVITREGEDEWRFHMEDTEVRIFTLDDPYLALASPVAMLPKNNVEAVLRYVLATDFGPFKIGVDNDDQILYFCYRVPARNIKDDTFEELCGNIVRYCNEVKNISATLINEYGCRHSNYSKLNS</sequence>
<dbReference type="SUPFAM" id="SSF69635">
    <property type="entry name" value="Type III secretory system chaperone-like"/>
    <property type="match status" value="1"/>
</dbReference>
<comment type="caution">
    <text evidence="1">The sequence shown here is derived from an EMBL/GenBank/DDBJ whole genome shotgun (WGS) entry which is preliminary data.</text>
</comment>
<protein>
    <submittedName>
        <fullName evidence="1">Trypsin-like peptidase domain-containing protein</fullName>
    </submittedName>
</protein>
<dbReference type="Gene3D" id="3.30.1460.10">
    <property type="match status" value="1"/>
</dbReference>
<evidence type="ECO:0000313" key="2">
    <source>
        <dbReference type="Proteomes" id="UP001565200"/>
    </source>
</evidence>
<dbReference type="Proteomes" id="UP001565200">
    <property type="component" value="Unassembled WGS sequence"/>
</dbReference>
<dbReference type="RefSeq" id="WP_121699011.1">
    <property type="nucleotide sequence ID" value="NZ_JBCLPP010000002.1"/>
</dbReference>
<dbReference type="Gene3D" id="2.40.10.120">
    <property type="match status" value="1"/>
</dbReference>
<dbReference type="Pfam" id="PF13365">
    <property type="entry name" value="Trypsin_2"/>
    <property type="match status" value="1"/>
</dbReference>
<name>A0ABV4CVW1_9BACT</name>
<reference evidence="1 2" key="1">
    <citation type="submission" date="2024-03" db="EMBL/GenBank/DDBJ databases">
        <title>Mouse gut bacterial collection (mGBC) of GemPharmatech.</title>
        <authorList>
            <person name="He Y."/>
            <person name="Dong L."/>
            <person name="Wu D."/>
            <person name="Gao X."/>
            <person name="Lin Z."/>
        </authorList>
    </citation>
    <scope>NUCLEOTIDE SEQUENCE [LARGE SCALE GENOMIC DNA]</scope>
    <source>
        <strain evidence="1 2">54-13</strain>
    </source>
</reference>